<dbReference type="Proteomes" id="UP001591681">
    <property type="component" value="Unassembled WGS sequence"/>
</dbReference>
<feature type="region of interest" description="Disordered" evidence="7">
    <location>
        <begin position="28"/>
        <end position="71"/>
    </location>
</feature>
<sequence length="212" mass="24481">MHQETRKMPQSTVTSFYIADILDPVKFTGNSTHGVPSRSNSLEQQKYVDESSPKGNSKEDAFHSSDGEDHQTQVTAVDDEVSALSEQSKSKVKARRIRTAFTLEQLHILENSFRNSHYLSVFERFGIAKALNLSETQVKVWFQNRRTKWKKEREGQGLEDHEQYGLQYQTYPVCLSNMTNGFLCHESNPHAFPQQPYFTQTYHHHHAFSTLL</sequence>
<feature type="compositionally biased region" description="Basic and acidic residues" evidence="7">
    <location>
        <begin position="46"/>
        <end position="71"/>
    </location>
</feature>
<dbReference type="InterPro" id="IPR009057">
    <property type="entry name" value="Homeodomain-like_sf"/>
</dbReference>
<dbReference type="EMBL" id="JBHFQA010000014">
    <property type="protein sequence ID" value="KAL2087684.1"/>
    <property type="molecule type" value="Genomic_DNA"/>
</dbReference>
<dbReference type="PANTHER" id="PTHR24340">
    <property type="entry name" value="HOMEOBOX PROTEIN NKX"/>
    <property type="match status" value="1"/>
</dbReference>
<evidence type="ECO:0000256" key="3">
    <source>
        <dbReference type="ARBA" id="ARBA00023155"/>
    </source>
</evidence>
<dbReference type="SMART" id="SM00389">
    <property type="entry name" value="HOX"/>
    <property type="match status" value="1"/>
</dbReference>
<keyword evidence="10" id="KW-1185">Reference proteome</keyword>
<dbReference type="Gene3D" id="1.10.10.60">
    <property type="entry name" value="Homeodomain-like"/>
    <property type="match status" value="1"/>
</dbReference>
<evidence type="ECO:0000256" key="7">
    <source>
        <dbReference type="SAM" id="MobiDB-lite"/>
    </source>
</evidence>
<organism evidence="9 10">
    <name type="scientific">Coilia grayii</name>
    <name type="common">Gray's grenadier anchovy</name>
    <dbReference type="NCBI Taxonomy" id="363190"/>
    <lineage>
        <taxon>Eukaryota</taxon>
        <taxon>Metazoa</taxon>
        <taxon>Chordata</taxon>
        <taxon>Craniata</taxon>
        <taxon>Vertebrata</taxon>
        <taxon>Euteleostomi</taxon>
        <taxon>Actinopterygii</taxon>
        <taxon>Neopterygii</taxon>
        <taxon>Teleostei</taxon>
        <taxon>Clupei</taxon>
        <taxon>Clupeiformes</taxon>
        <taxon>Clupeoidei</taxon>
        <taxon>Engraulidae</taxon>
        <taxon>Coilinae</taxon>
        <taxon>Coilia</taxon>
    </lineage>
</organism>
<feature type="domain" description="Homeobox" evidence="8">
    <location>
        <begin position="92"/>
        <end position="152"/>
    </location>
</feature>
<evidence type="ECO:0000256" key="6">
    <source>
        <dbReference type="RuleBase" id="RU000682"/>
    </source>
</evidence>
<dbReference type="SUPFAM" id="SSF46689">
    <property type="entry name" value="Homeodomain-like"/>
    <property type="match status" value="1"/>
</dbReference>
<evidence type="ECO:0000313" key="10">
    <source>
        <dbReference type="Proteomes" id="UP001591681"/>
    </source>
</evidence>
<gene>
    <name evidence="9" type="ORF">ACEWY4_016512</name>
</gene>
<dbReference type="GO" id="GO:0003677">
    <property type="term" value="F:DNA binding"/>
    <property type="evidence" value="ECO:0007669"/>
    <property type="project" value="UniProtKB-UniRule"/>
</dbReference>
<feature type="compositionally biased region" description="Polar residues" evidence="7">
    <location>
        <begin position="28"/>
        <end position="44"/>
    </location>
</feature>
<comment type="caution">
    <text evidence="9">The sequence shown here is derived from an EMBL/GenBank/DDBJ whole genome shotgun (WGS) entry which is preliminary data.</text>
</comment>
<accession>A0ABD1JLK9</accession>
<name>A0ABD1JLK9_9TELE</name>
<evidence type="ECO:0000313" key="9">
    <source>
        <dbReference type="EMBL" id="KAL2087684.1"/>
    </source>
</evidence>
<reference evidence="9 10" key="1">
    <citation type="submission" date="2024-09" db="EMBL/GenBank/DDBJ databases">
        <title>A chromosome-level genome assembly of Gray's grenadier anchovy, Coilia grayii.</title>
        <authorList>
            <person name="Fu Z."/>
        </authorList>
    </citation>
    <scope>NUCLEOTIDE SEQUENCE [LARGE SCALE GENOMIC DNA]</scope>
    <source>
        <strain evidence="9">G4</strain>
        <tissue evidence="9">Muscle</tissue>
    </source>
</reference>
<evidence type="ECO:0000256" key="1">
    <source>
        <dbReference type="ARBA" id="ARBA00004123"/>
    </source>
</evidence>
<proteinExistence type="predicted"/>
<keyword evidence="4 5" id="KW-0539">Nucleus</keyword>
<dbReference type="InterPro" id="IPR017970">
    <property type="entry name" value="Homeobox_CS"/>
</dbReference>
<evidence type="ECO:0000259" key="8">
    <source>
        <dbReference type="PROSITE" id="PS50071"/>
    </source>
</evidence>
<evidence type="ECO:0000256" key="5">
    <source>
        <dbReference type="PROSITE-ProRule" id="PRU00108"/>
    </source>
</evidence>
<keyword evidence="3 5" id="KW-0371">Homeobox</keyword>
<dbReference type="PRINTS" id="PR00024">
    <property type="entry name" value="HOMEOBOX"/>
</dbReference>
<protein>
    <recommendedName>
        <fullName evidence="8">Homeobox domain-containing protein</fullName>
    </recommendedName>
</protein>
<dbReference type="PANTHER" id="PTHR24340:SF106">
    <property type="entry name" value="HOMEOBOX PROTEIN PNX"/>
    <property type="match status" value="1"/>
</dbReference>
<comment type="subcellular location">
    <subcellularLocation>
        <location evidence="1 5 6">Nucleus</location>
    </subcellularLocation>
</comment>
<dbReference type="InterPro" id="IPR050394">
    <property type="entry name" value="Homeobox_NK-like"/>
</dbReference>
<dbReference type="AlphaFoldDB" id="A0ABD1JLK9"/>
<dbReference type="PROSITE" id="PS00027">
    <property type="entry name" value="HOMEOBOX_1"/>
    <property type="match status" value="1"/>
</dbReference>
<evidence type="ECO:0000256" key="4">
    <source>
        <dbReference type="ARBA" id="ARBA00023242"/>
    </source>
</evidence>
<evidence type="ECO:0000256" key="2">
    <source>
        <dbReference type="ARBA" id="ARBA00023125"/>
    </source>
</evidence>
<dbReference type="GO" id="GO:0005634">
    <property type="term" value="C:nucleus"/>
    <property type="evidence" value="ECO:0007669"/>
    <property type="project" value="UniProtKB-SubCell"/>
</dbReference>
<feature type="DNA-binding region" description="Homeobox" evidence="5">
    <location>
        <begin position="94"/>
        <end position="153"/>
    </location>
</feature>
<dbReference type="CDD" id="cd00086">
    <property type="entry name" value="homeodomain"/>
    <property type="match status" value="1"/>
</dbReference>
<keyword evidence="2 5" id="KW-0238">DNA-binding</keyword>
<dbReference type="InterPro" id="IPR020479">
    <property type="entry name" value="HD_metazoa"/>
</dbReference>
<dbReference type="Pfam" id="PF00046">
    <property type="entry name" value="Homeodomain"/>
    <property type="match status" value="1"/>
</dbReference>
<dbReference type="InterPro" id="IPR001356">
    <property type="entry name" value="HD"/>
</dbReference>
<dbReference type="PROSITE" id="PS50071">
    <property type="entry name" value="HOMEOBOX_2"/>
    <property type="match status" value="1"/>
</dbReference>